<name>A0A6I5ZPL2_9FIRM</name>
<dbReference type="Proteomes" id="UP000425916">
    <property type="component" value="Chromosome"/>
</dbReference>
<feature type="transmembrane region" description="Helical" evidence="9">
    <location>
        <begin position="57"/>
        <end position="75"/>
    </location>
</feature>
<keyword evidence="5 9" id="KW-0812">Transmembrane</keyword>
<dbReference type="AlphaFoldDB" id="A0A6I5ZPL2"/>
<keyword evidence="12" id="KW-1185">Reference proteome</keyword>
<evidence type="ECO:0000256" key="2">
    <source>
        <dbReference type="ARBA" id="ARBA00022448"/>
    </source>
</evidence>
<evidence type="ECO:0000256" key="4">
    <source>
        <dbReference type="ARBA" id="ARBA00022519"/>
    </source>
</evidence>
<keyword evidence="3" id="KW-1003">Cell membrane</keyword>
<evidence type="ECO:0000256" key="5">
    <source>
        <dbReference type="ARBA" id="ARBA00022692"/>
    </source>
</evidence>
<feature type="transmembrane region" description="Helical" evidence="9">
    <location>
        <begin position="96"/>
        <end position="118"/>
    </location>
</feature>
<proteinExistence type="inferred from homology"/>
<keyword evidence="6 9" id="KW-1133">Transmembrane helix</keyword>
<dbReference type="InterPro" id="IPR007387">
    <property type="entry name" value="TRAP_DctQ"/>
</dbReference>
<dbReference type="GO" id="GO:0005886">
    <property type="term" value="C:plasma membrane"/>
    <property type="evidence" value="ECO:0007669"/>
    <property type="project" value="UniProtKB-SubCell"/>
</dbReference>
<evidence type="ECO:0000259" key="10">
    <source>
        <dbReference type="Pfam" id="PF04290"/>
    </source>
</evidence>
<dbReference type="PANTHER" id="PTHR35011">
    <property type="entry name" value="2,3-DIKETO-L-GULONATE TRAP TRANSPORTER SMALL PERMEASE PROTEIN YIAM"/>
    <property type="match status" value="1"/>
</dbReference>
<evidence type="ECO:0000256" key="3">
    <source>
        <dbReference type="ARBA" id="ARBA00022475"/>
    </source>
</evidence>
<organism evidence="11 12">
    <name type="scientific">Neomoorella glycerini</name>
    <dbReference type="NCBI Taxonomy" id="55779"/>
    <lineage>
        <taxon>Bacteria</taxon>
        <taxon>Bacillati</taxon>
        <taxon>Bacillota</taxon>
        <taxon>Clostridia</taxon>
        <taxon>Neomoorellales</taxon>
        <taxon>Neomoorellaceae</taxon>
        <taxon>Neomoorella</taxon>
    </lineage>
</organism>
<keyword evidence="2" id="KW-0813">Transport</keyword>
<dbReference type="InterPro" id="IPR055348">
    <property type="entry name" value="DctQ"/>
</dbReference>
<evidence type="ECO:0000256" key="9">
    <source>
        <dbReference type="SAM" id="Phobius"/>
    </source>
</evidence>
<dbReference type="GO" id="GO:0015740">
    <property type="term" value="P:C4-dicarboxylate transport"/>
    <property type="evidence" value="ECO:0007669"/>
    <property type="project" value="TreeGrafter"/>
</dbReference>
<dbReference type="GO" id="GO:0022857">
    <property type="term" value="F:transmembrane transporter activity"/>
    <property type="evidence" value="ECO:0007669"/>
    <property type="project" value="TreeGrafter"/>
</dbReference>
<dbReference type="EMBL" id="CP046244">
    <property type="protein sequence ID" value="QGP91509.1"/>
    <property type="molecule type" value="Genomic_DNA"/>
</dbReference>
<evidence type="ECO:0000313" key="11">
    <source>
        <dbReference type="EMBL" id="QGP91509.1"/>
    </source>
</evidence>
<comment type="subcellular location">
    <subcellularLocation>
        <location evidence="1">Cell inner membrane</location>
        <topology evidence="1">Multi-pass membrane protein</topology>
    </subcellularLocation>
</comment>
<protein>
    <submittedName>
        <fullName evidence="11">Tripartite ATP-independent periplasmic transporter, DctQ component</fullName>
    </submittedName>
</protein>
<evidence type="ECO:0000256" key="1">
    <source>
        <dbReference type="ARBA" id="ARBA00004429"/>
    </source>
</evidence>
<evidence type="ECO:0000256" key="8">
    <source>
        <dbReference type="ARBA" id="ARBA00038436"/>
    </source>
</evidence>
<accession>A0A6I5ZPL2</accession>
<feature type="transmembrane region" description="Helical" evidence="9">
    <location>
        <begin position="20"/>
        <end position="45"/>
    </location>
</feature>
<feature type="transmembrane region" description="Helical" evidence="9">
    <location>
        <begin position="138"/>
        <end position="163"/>
    </location>
</feature>
<comment type="similarity">
    <text evidence="8">Belongs to the TRAP transporter small permease family.</text>
</comment>
<evidence type="ECO:0000256" key="7">
    <source>
        <dbReference type="ARBA" id="ARBA00023136"/>
    </source>
</evidence>
<sequence>MFLGKLSRGMERWIIRPLCLGFSTVGALALIGMMFLVVIDVFLRFVFNRPILGSYEIVEYLMVLVVFLSLANGQLSKTHVSVEVVTQYLRGRIRAFFEFITALISLGIFILLTWGGILQVGHVRATHQVSQALAIPHWPFQIIVVLGGVLFCLVLAADIVAALSRVLEK</sequence>
<dbReference type="Pfam" id="PF04290">
    <property type="entry name" value="DctQ"/>
    <property type="match status" value="1"/>
</dbReference>
<keyword evidence="4" id="KW-0997">Cell inner membrane</keyword>
<evidence type="ECO:0000313" key="12">
    <source>
        <dbReference type="Proteomes" id="UP000425916"/>
    </source>
</evidence>
<gene>
    <name evidence="11" type="ORF">MGLY_08440</name>
</gene>
<keyword evidence="7 9" id="KW-0472">Membrane</keyword>
<dbReference type="PANTHER" id="PTHR35011:SF10">
    <property type="entry name" value="TRAP TRANSPORTER SMALL PERMEASE PROTEIN"/>
    <property type="match status" value="1"/>
</dbReference>
<reference evidence="11 12" key="1">
    <citation type="submission" date="2019-11" db="EMBL/GenBank/DDBJ databases">
        <title>Genome sequence of Moorella glycerini DSM11254.</title>
        <authorList>
            <person name="Poehlein A."/>
            <person name="Boeer T."/>
            <person name="Daniel R."/>
        </authorList>
    </citation>
    <scope>NUCLEOTIDE SEQUENCE [LARGE SCALE GENOMIC DNA]</scope>
    <source>
        <strain evidence="11 12">DSM 11254</strain>
    </source>
</reference>
<feature type="domain" description="Tripartite ATP-independent periplasmic transporters DctQ component" evidence="10">
    <location>
        <begin position="33"/>
        <end position="163"/>
    </location>
</feature>
<evidence type="ECO:0000256" key="6">
    <source>
        <dbReference type="ARBA" id="ARBA00022989"/>
    </source>
</evidence>